<gene>
    <name evidence="2" type="ORF">OM076_25575</name>
</gene>
<dbReference type="PANTHER" id="PTHR43316">
    <property type="entry name" value="HYDROLASE, HALOACID DELAHOGENASE-RELATED"/>
    <property type="match status" value="1"/>
</dbReference>
<evidence type="ECO:0000256" key="1">
    <source>
        <dbReference type="ARBA" id="ARBA00022801"/>
    </source>
</evidence>
<dbReference type="SFLD" id="SFLDS00003">
    <property type="entry name" value="Haloacid_Dehalogenase"/>
    <property type="match status" value="1"/>
</dbReference>
<dbReference type="Pfam" id="PF00702">
    <property type="entry name" value="Hydrolase"/>
    <property type="match status" value="1"/>
</dbReference>
<dbReference type="InterPro" id="IPR006439">
    <property type="entry name" value="HAD-SF_hydro_IA"/>
</dbReference>
<dbReference type="AlphaFoldDB" id="A0A9X3MYI5"/>
<sequence>MWVFFDLNGTLVDPSVLLEPAQIPIAALDEANVMAMITTIAGRESAFKPLLDAALRRGLARSGRDPELAAAALSKLPEMPAYPDVPEALAALRAGGLKLAVLTQSTAAAAEEVTANAGIRDAFEMVLSAPELGAFKPDDLAYKSALERAGVTEAWFVAGHWWDIAGAAYAGLRTAWVSRTDLAYPDAMPAPTVSAPDVLGAASAILNAT</sequence>
<dbReference type="EMBL" id="JAPDOD010000026">
    <property type="protein sequence ID" value="MDA0163670.1"/>
    <property type="molecule type" value="Genomic_DNA"/>
</dbReference>
<accession>A0A9X3MYI5</accession>
<reference evidence="2" key="1">
    <citation type="submission" date="2022-10" db="EMBL/GenBank/DDBJ databases">
        <title>The WGS of Solirubrobacter ginsenosidimutans DSM 21036.</title>
        <authorList>
            <person name="Jiang Z."/>
        </authorList>
    </citation>
    <scope>NUCLEOTIDE SEQUENCE</scope>
    <source>
        <strain evidence="2">DSM 21036</strain>
    </source>
</reference>
<dbReference type="RefSeq" id="WP_270042915.1">
    <property type="nucleotide sequence ID" value="NZ_JAPDOD010000026.1"/>
</dbReference>
<dbReference type="InterPro" id="IPR051540">
    <property type="entry name" value="S-2-haloacid_dehalogenase"/>
</dbReference>
<dbReference type="InterPro" id="IPR023198">
    <property type="entry name" value="PGP-like_dom2"/>
</dbReference>
<dbReference type="Gene3D" id="1.10.150.240">
    <property type="entry name" value="Putative phosphatase, domain 2"/>
    <property type="match status" value="1"/>
</dbReference>
<dbReference type="PANTHER" id="PTHR43316:SF3">
    <property type="entry name" value="HALOACID DEHALOGENASE, TYPE II (AFU_ORTHOLOGUE AFUA_2G07750)-RELATED"/>
    <property type="match status" value="1"/>
</dbReference>
<name>A0A9X3MYI5_9ACTN</name>
<dbReference type="GO" id="GO:0016787">
    <property type="term" value="F:hydrolase activity"/>
    <property type="evidence" value="ECO:0007669"/>
    <property type="project" value="UniProtKB-KW"/>
</dbReference>
<dbReference type="Gene3D" id="3.40.50.1000">
    <property type="entry name" value="HAD superfamily/HAD-like"/>
    <property type="match status" value="1"/>
</dbReference>
<dbReference type="InterPro" id="IPR036412">
    <property type="entry name" value="HAD-like_sf"/>
</dbReference>
<dbReference type="SUPFAM" id="SSF56784">
    <property type="entry name" value="HAD-like"/>
    <property type="match status" value="1"/>
</dbReference>
<proteinExistence type="predicted"/>
<dbReference type="SFLD" id="SFLDG01129">
    <property type="entry name" value="C1.5:_HAD__Beta-PGM__Phosphata"/>
    <property type="match status" value="1"/>
</dbReference>
<evidence type="ECO:0000313" key="3">
    <source>
        <dbReference type="Proteomes" id="UP001149140"/>
    </source>
</evidence>
<organism evidence="2 3">
    <name type="scientific">Solirubrobacter ginsenosidimutans</name>
    <dbReference type="NCBI Taxonomy" id="490573"/>
    <lineage>
        <taxon>Bacteria</taxon>
        <taxon>Bacillati</taxon>
        <taxon>Actinomycetota</taxon>
        <taxon>Thermoleophilia</taxon>
        <taxon>Solirubrobacterales</taxon>
        <taxon>Solirubrobacteraceae</taxon>
        <taxon>Solirubrobacter</taxon>
    </lineage>
</organism>
<evidence type="ECO:0000313" key="2">
    <source>
        <dbReference type="EMBL" id="MDA0163670.1"/>
    </source>
</evidence>
<dbReference type="InterPro" id="IPR023214">
    <property type="entry name" value="HAD_sf"/>
</dbReference>
<protein>
    <submittedName>
        <fullName evidence="2">HAD hydrolase-like protein</fullName>
    </submittedName>
</protein>
<dbReference type="Proteomes" id="UP001149140">
    <property type="component" value="Unassembled WGS sequence"/>
</dbReference>
<dbReference type="PRINTS" id="PR00413">
    <property type="entry name" value="HADHALOGNASE"/>
</dbReference>
<comment type="caution">
    <text evidence="2">The sequence shown here is derived from an EMBL/GenBank/DDBJ whole genome shotgun (WGS) entry which is preliminary data.</text>
</comment>
<keyword evidence="1 2" id="KW-0378">Hydrolase</keyword>
<keyword evidence="3" id="KW-1185">Reference proteome</keyword>